<dbReference type="GeneID" id="63847622"/>
<sequence length="345" mass="41133">MFDLPPELKCHILWYLFVNEGFDAYYTLLEHAEIGELLRCNFNQQFELIRRHHPLATQLQQILTTTALLSSHKPHSSRQLAEFLRQSLLAEGQSVSFDSAKQAVSVVHTYRDCLHDANTIIEQYAKIILGNAVAGRFAYEQHPRYGTDTLSEIEHHRILRAFFRLQLYRRIRELYGTGRNFKRRIRALFSLWTAWEFDEVRSVAEWIILEYPNLPEHYAEGIQNLFATVYTYFGLDMNPYVRNRPAPARDRHRHSKFAKRSKKWDDTPFNPHEGRADVRNKDWRPLGYDRGCYQEYTQRVYREFFLAGGYPFWGRYTKPDGWWRYRNHSSDLMLQFGECYANKDI</sequence>
<accession>A0A9P4GF32</accession>
<dbReference type="OrthoDB" id="3687678at2759"/>
<dbReference type="AlphaFoldDB" id="A0A9P4GF32"/>
<reference evidence="1" key="1">
    <citation type="submission" date="2020-01" db="EMBL/GenBank/DDBJ databases">
        <authorList>
            <consortium name="DOE Joint Genome Institute"/>
            <person name="Haridas S."/>
            <person name="Albert R."/>
            <person name="Binder M."/>
            <person name="Bloem J."/>
            <person name="Labutti K."/>
            <person name="Salamov A."/>
            <person name="Andreopoulos B."/>
            <person name="Baker S.E."/>
            <person name="Barry K."/>
            <person name="Bills G."/>
            <person name="Bluhm B.H."/>
            <person name="Cannon C."/>
            <person name="Castanera R."/>
            <person name="Culley D.E."/>
            <person name="Daum C."/>
            <person name="Ezra D."/>
            <person name="Gonzalez J.B."/>
            <person name="Henrissat B."/>
            <person name="Kuo A."/>
            <person name="Liang C."/>
            <person name="Lipzen A."/>
            <person name="Lutzoni F."/>
            <person name="Magnuson J."/>
            <person name="Mondo S."/>
            <person name="Nolan M."/>
            <person name="Ohm R."/>
            <person name="Pangilinan J."/>
            <person name="Park H.-J."/>
            <person name="Ramirez L."/>
            <person name="Alfaro M."/>
            <person name="Sun H."/>
            <person name="Tritt A."/>
            <person name="Yoshinaga Y."/>
            <person name="Zwiers L.-H."/>
            <person name="Turgeon B.G."/>
            <person name="Goodwin S.B."/>
            <person name="Spatafora J.W."/>
            <person name="Crous P.W."/>
            <person name="Grigoriev I.V."/>
        </authorList>
    </citation>
    <scope>NUCLEOTIDE SEQUENCE</scope>
    <source>
        <strain evidence="1">CBS 394.84</strain>
    </source>
</reference>
<evidence type="ECO:0000313" key="1">
    <source>
        <dbReference type="EMBL" id="KAF1844395.1"/>
    </source>
</evidence>
<dbReference type="Proteomes" id="UP000800039">
    <property type="component" value="Unassembled WGS sequence"/>
</dbReference>
<gene>
    <name evidence="1" type="ORF">K460DRAFT_317928</name>
</gene>
<protein>
    <submittedName>
        <fullName evidence="1">Uncharacterized protein</fullName>
    </submittedName>
</protein>
<name>A0A9P4GF32_9PLEO</name>
<keyword evidence="2" id="KW-1185">Reference proteome</keyword>
<dbReference type="RefSeq" id="XP_040786958.1">
    <property type="nucleotide sequence ID" value="XM_040930370.1"/>
</dbReference>
<organism evidence="1 2">
    <name type="scientific">Cucurbitaria berberidis CBS 394.84</name>
    <dbReference type="NCBI Taxonomy" id="1168544"/>
    <lineage>
        <taxon>Eukaryota</taxon>
        <taxon>Fungi</taxon>
        <taxon>Dikarya</taxon>
        <taxon>Ascomycota</taxon>
        <taxon>Pezizomycotina</taxon>
        <taxon>Dothideomycetes</taxon>
        <taxon>Pleosporomycetidae</taxon>
        <taxon>Pleosporales</taxon>
        <taxon>Pleosporineae</taxon>
        <taxon>Cucurbitariaceae</taxon>
        <taxon>Cucurbitaria</taxon>
    </lineage>
</organism>
<comment type="caution">
    <text evidence="1">The sequence shown here is derived from an EMBL/GenBank/DDBJ whole genome shotgun (WGS) entry which is preliminary data.</text>
</comment>
<dbReference type="EMBL" id="ML976617">
    <property type="protein sequence ID" value="KAF1844395.1"/>
    <property type="molecule type" value="Genomic_DNA"/>
</dbReference>
<proteinExistence type="predicted"/>
<evidence type="ECO:0000313" key="2">
    <source>
        <dbReference type="Proteomes" id="UP000800039"/>
    </source>
</evidence>